<dbReference type="Gene3D" id="1.25.40.10">
    <property type="entry name" value="Tetratricopeptide repeat domain"/>
    <property type="match status" value="1"/>
</dbReference>
<proteinExistence type="predicted"/>
<gene>
    <name evidence="1" type="ORF">S06H3_55697</name>
</gene>
<dbReference type="AlphaFoldDB" id="X1RT31"/>
<accession>X1RT31</accession>
<dbReference type="InterPro" id="IPR011990">
    <property type="entry name" value="TPR-like_helical_dom_sf"/>
</dbReference>
<comment type="caution">
    <text evidence="1">The sequence shown here is derived from an EMBL/GenBank/DDBJ whole genome shotgun (WGS) entry which is preliminary data.</text>
</comment>
<dbReference type="Pfam" id="PF13174">
    <property type="entry name" value="TPR_6"/>
    <property type="match status" value="1"/>
</dbReference>
<feature type="non-terminal residue" evidence="1">
    <location>
        <position position="1"/>
    </location>
</feature>
<protein>
    <recommendedName>
        <fullName evidence="2">Outer membrane lipoprotein BamD-like domain-containing protein</fullName>
    </recommendedName>
</protein>
<reference evidence="1" key="1">
    <citation type="journal article" date="2014" name="Front. Microbiol.">
        <title>High frequency of phylogenetically diverse reductive dehalogenase-homologous genes in deep subseafloor sedimentary metagenomes.</title>
        <authorList>
            <person name="Kawai M."/>
            <person name="Futagami T."/>
            <person name="Toyoda A."/>
            <person name="Takaki Y."/>
            <person name="Nishi S."/>
            <person name="Hori S."/>
            <person name="Arai W."/>
            <person name="Tsubouchi T."/>
            <person name="Morono Y."/>
            <person name="Uchiyama I."/>
            <person name="Ito T."/>
            <person name="Fujiyama A."/>
            <person name="Inagaki F."/>
            <person name="Takami H."/>
        </authorList>
    </citation>
    <scope>NUCLEOTIDE SEQUENCE</scope>
    <source>
        <strain evidence="1">Expedition CK06-06</strain>
    </source>
</reference>
<name>X1RT31_9ZZZZ</name>
<dbReference type="EMBL" id="BARV01035733">
    <property type="protein sequence ID" value="GAI58659.1"/>
    <property type="molecule type" value="Genomic_DNA"/>
</dbReference>
<dbReference type="InterPro" id="IPR019734">
    <property type="entry name" value="TPR_rpt"/>
</dbReference>
<evidence type="ECO:0008006" key="2">
    <source>
        <dbReference type="Google" id="ProtNLM"/>
    </source>
</evidence>
<sequence>RGKLMVEQFSELLRKYPNSEFADDALAELGVYKLLWGYGKKNEARELFRQVITNYPKGNAVDNSYNWIAWSRKASFGYLSMTYSRIFSCFS</sequence>
<evidence type="ECO:0000313" key="1">
    <source>
        <dbReference type="EMBL" id="GAI58659.1"/>
    </source>
</evidence>
<organism evidence="1">
    <name type="scientific">marine sediment metagenome</name>
    <dbReference type="NCBI Taxonomy" id="412755"/>
    <lineage>
        <taxon>unclassified sequences</taxon>
        <taxon>metagenomes</taxon>
        <taxon>ecological metagenomes</taxon>
    </lineage>
</organism>